<keyword evidence="3 6" id="KW-0808">Transferase</keyword>
<sequence length="168" mass="19183">MTESLYDESLLSKFEFNPPEGLRIRPLSKDDFHKGYLELLSQLTVVGQVSEEKFNERFDAMKACKNHYFVTVIEDITAKKIIASSTLSVELKFIRCCALRGRLEDVVVNQAYRGKNLGKLIVQVILHLARRVGCYKLSLDCKDNLIPFYEALGFECEPGNANMMVIRL</sequence>
<keyword evidence="4 6" id="KW-0012">Acyltransferase</keyword>
<dbReference type="GeneID" id="111255242"/>
<reference evidence="8" key="1">
    <citation type="submission" date="2021-01" db="UniProtKB">
        <authorList>
            <consortium name="EnsemblMetazoa"/>
        </authorList>
    </citation>
    <scope>IDENTIFICATION</scope>
</reference>
<dbReference type="PANTHER" id="PTHR13355:SF11">
    <property type="entry name" value="GLUCOSAMINE 6-PHOSPHATE N-ACETYLTRANSFERASE"/>
    <property type="match status" value="1"/>
</dbReference>
<dbReference type="OrthoDB" id="10039976at2759"/>
<name>A0A7M7L261_VARDE</name>
<dbReference type="RefSeq" id="XP_022672726.1">
    <property type="nucleotide sequence ID" value="XM_022816991.1"/>
</dbReference>
<evidence type="ECO:0000256" key="2">
    <source>
        <dbReference type="ARBA" id="ARBA00006048"/>
    </source>
</evidence>
<dbReference type="UniPathway" id="UPA00113">
    <property type="reaction ID" value="UER00529"/>
</dbReference>
<dbReference type="InParanoid" id="A0A7M7L261"/>
<dbReference type="EnsemblMetazoa" id="XM_022816988">
    <property type="protein sequence ID" value="XP_022672723"/>
    <property type="gene ID" value="LOC111255242"/>
</dbReference>
<dbReference type="PROSITE" id="PS51186">
    <property type="entry name" value="GNAT"/>
    <property type="match status" value="1"/>
</dbReference>
<dbReference type="EnsemblMetazoa" id="XM_022816989">
    <property type="protein sequence ID" value="XP_022672724"/>
    <property type="gene ID" value="LOC111255242"/>
</dbReference>
<comment type="catalytic activity">
    <reaction evidence="5 6">
        <text>D-glucosamine 6-phosphate + acetyl-CoA = N-acetyl-D-glucosamine 6-phosphate + CoA + H(+)</text>
        <dbReference type="Rhea" id="RHEA:10292"/>
        <dbReference type="ChEBI" id="CHEBI:15378"/>
        <dbReference type="ChEBI" id="CHEBI:57287"/>
        <dbReference type="ChEBI" id="CHEBI:57288"/>
        <dbReference type="ChEBI" id="CHEBI:57513"/>
        <dbReference type="ChEBI" id="CHEBI:58725"/>
        <dbReference type="EC" id="2.3.1.4"/>
    </reaction>
</comment>
<comment type="pathway">
    <text evidence="1 6">Nucleotide-sugar biosynthesis; UDP-N-acetyl-alpha-D-glucosamine biosynthesis; N-acetyl-alpha-D-glucosamine 1-phosphate from alpha-D-glucosamine 6-phosphate (route I): step 1/2.</text>
</comment>
<comment type="similarity">
    <text evidence="2 6">Belongs to the acetyltransferase family. GNA1 subfamily.</text>
</comment>
<dbReference type="CTD" id="43504"/>
<evidence type="ECO:0000256" key="1">
    <source>
        <dbReference type="ARBA" id="ARBA00004832"/>
    </source>
</evidence>
<dbReference type="Proteomes" id="UP000594260">
    <property type="component" value="Unplaced"/>
</dbReference>
<dbReference type="RefSeq" id="XP_022672724.1">
    <property type="nucleotide sequence ID" value="XM_022816989.1"/>
</dbReference>
<evidence type="ECO:0000256" key="4">
    <source>
        <dbReference type="ARBA" id="ARBA00023315"/>
    </source>
</evidence>
<evidence type="ECO:0000256" key="3">
    <source>
        <dbReference type="ARBA" id="ARBA00022679"/>
    </source>
</evidence>
<proteinExistence type="inferred from homology"/>
<dbReference type="Gene3D" id="3.40.630.30">
    <property type="match status" value="1"/>
</dbReference>
<dbReference type="SUPFAM" id="SSF55729">
    <property type="entry name" value="Acyl-CoA N-acyltransferases (Nat)"/>
    <property type="match status" value="1"/>
</dbReference>
<organism evidence="8 9">
    <name type="scientific">Varroa destructor</name>
    <name type="common">Honeybee mite</name>
    <dbReference type="NCBI Taxonomy" id="109461"/>
    <lineage>
        <taxon>Eukaryota</taxon>
        <taxon>Metazoa</taxon>
        <taxon>Ecdysozoa</taxon>
        <taxon>Arthropoda</taxon>
        <taxon>Chelicerata</taxon>
        <taxon>Arachnida</taxon>
        <taxon>Acari</taxon>
        <taxon>Parasitiformes</taxon>
        <taxon>Mesostigmata</taxon>
        <taxon>Gamasina</taxon>
        <taxon>Dermanyssoidea</taxon>
        <taxon>Varroidae</taxon>
        <taxon>Varroa</taxon>
    </lineage>
</organism>
<evidence type="ECO:0000259" key="7">
    <source>
        <dbReference type="PROSITE" id="PS51186"/>
    </source>
</evidence>
<evidence type="ECO:0000256" key="5">
    <source>
        <dbReference type="ARBA" id="ARBA00048964"/>
    </source>
</evidence>
<accession>A0A7M7L261</accession>
<dbReference type="EC" id="2.3.1.4" evidence="6"/>
<dbReference type="InterPro" id="IPR000182">
    <property type="entry name" value="GNAT_dom"/>
</dbReference>
<dbReference type="RefSeq" id="XP_022672725.1">
    <property type="nucleotide sequence ID" value="XM_022816990.1"/>
</dbReference>
<evidence type="ECO:0000313" key="8">
    <source>
        <dbReference type="EnsemblMetazoa" id="XP_022672725"/>
    </source>
</evidence>
<dbReference type="KEGG" id="vde:111255242"/>
<dbReference type="FunCoup" id="A0A7M7L261">
    <property type="interactions" value="860"/>
</dbReference>
<dbReference type="InterPro" id="IPR016181">
    <property type="entry name" value="Acyl_CoA_acyltransferase"/>
</dbReference>
<dbReference type="FunFam" id="3.40.630.30:FF:000043">
    <property type="entry name" value="Glucosamine 6-phosphate N-acetyltransferase"/>
    <property type="match status" value="1"/>
</dbReference>
<evidence type="ECO:0000313" key="9">
    <source>
        <dbReference type="Proteomes" id="UP000594260"/>
    </source>
</evidence>
<evidence type="ECO:0000256" key="6">
    <source>
        <dbReference type="RuleBase" id="RU365086"/>
    </source>
</evidence>
<dbReference type="InterPro" id="IPR039143">
    <property type="entry name" value="GNPNAT1-like"/>
</dbReference>
<dbReference type="GO" id="GO:0004343">
    <property type="term" value="F:glucosamine 6-phosphate N-acetyltransferase activity"/>
    <property type="evidence" value="ECO:0007669"/>
    <property type="project" value="UniProtKB-UniRule"/>
</dbReference>
<dbReference type="OMA" id="LVVEMKF"/>
<protein>
    <recommendedName>
        <fullName evidence="6">Glucosamine 6-phosphate N-acetyltransferase</fullName>
        <ecNumber evidence="6">2.3.1.4</ecNumber>
    </recommendedName>
</protein>
<keyword evidence="9" id="KW-1185">Reference proteome</keyword>
<dbReference type="EnsemblMetazoa" id="XM_022816991">
    <property type="protein sequence ID" value="XP_022672726"/>
    <property type="gene ID" value="LOC111255242"/>
</dbReference>
<dbReference type="GO" id="GO:0006048">
    <property type="term" value="P:UDP-N-acetylglucosamine biosynthetic process"/>
    <property type="evidence" value="ECO:0007669"/>
    <property type="project" value="UniProtKB-UniRule"/>
</dbReference>
<dbReference type="RefSeq" id="XP_022672723.1">
    <property type="nucleotide sequence ID" value="XM_022816988.1"/>
</dbReference>
<dbReference type="PANTHER" id="PTHR13355">
    <property type="entry name" value="GLUCOSAMINE 6-PHOSPHATE N-ACETYLTRANSFERASE"/>
    <property type="match status" value="1"/>
</dbReference>
<dbReference type="AlphaFoldDB" id="A0A7M7L261"/>
<feature type="domain" description="N-acetyltransferase" evidence="7">
    <location>
        <begin position="22"/>
        <end position="168"/>
    </location>
</feature>
<dbReference type="EnsemblMetazoa" id="XM_022816990">
    <property type="protein sequence ID" value="XP_022672725"/>
    <property type="gene ID" value="LOC111255242"/>
</dbReference>
<dbReference type="CDD" id="cd04301">
    <property type="entry name" value="NAT_SF"/>
    <property type="match status" value="1"/>
</dbReference>
<dbReference type="Pfam" id="PF00583">
    <property type="entry name" value="Acetyltransf_1"/>
    <property type="match status" value="1"/>
</dbReference>